<accession>A0A6V7W1M3</accession>
<keyword evidence="1" id="KW-0175">Coiled coil</keyword>
<comment type="caution">
    <text evidence="2">The sequence shown here is derived from an EMBL/GenBank/DDBJ whole genome shotgun (WGS) entry which is preliminary data.</text>
</comment>
<organism evidence="2 3">
    <name type="scientific">Meloidogyne enterolobii</name>
    <name type="common">Root-knot nematode worm</name>
    <name type="synonym">Meloidogyne mayaguensis</name>
    <dbReference type="NCBI Taxonomy" id="390850"/>
    <lineage>
        <taxon>Eukaryota</taxon>
        <taxon>Metazoa</taxon>
        <taxon>Ecdysozoa</taxon>
        <taxon>Nematoda</taxon>
        <taxon>Chromadorea</taxon>
        <taxon>Rhabditida</taxon>
        <taxon>Tylenchina</taxon>
        <taxon>Tylenchomorpha</taxon>
        <taxon>Tylenchoidea</taxon>
        <taxon>Meloidogynidae</taxon>
        <taxon>Meloidogyninae</taxon>
        <taxon>Meloidogyne</taxon>
    </lineage>
</organism>
<protein>
    <submittedName>
        <fullName evidence="2">Uncharacterized protein</fullName>
    </submittedName>
</protein>
<evidence type="ECO:0000313" key="3">
    <source>
        <dbReference type="Proteomes" id="UP000580250"/>
    </source>
</evidence>
<evidence type="ECO:0000256" key="1">
    <source>
        <dbReference type="SAM" id="Coils"/>
    </source>
</evidence>
<dbReference type="Proteomes" id="UP000580250">
    <property type="component" value="Unassembled WGS sequence"/>
</dbReference>
<gene>
    <name evidence="2" type="ORF">MENT_LOCUS33086</name>
</gene>
<name>A0A6V7W1M3_MELEN</name>
<dbReference type="AlphaFoldDB" id="A0A6V7W1M3"/>
<evidence type="ECO:0000313" key="2">
    <source>
        <dbReference type="EMBL" id="CAD2180972.1"/>
    </source>
</evidence>
<sequence length="295" mass="35404">MLQTDHYNYLHNKFNTDKEFLEKFKLINGTKAALYYLLKEGDYFKKLVIDEFKIVTENSLMDRQLLIKHYIPALFPKNIKEQLFNRIGADFIVWYRSMTSDLRNKQKWKIEDAHFSARKKFDEELSVYFNLYDAVYNDSFNEIRGRTGYYIIKTMAFVRNRMDVDMGCTGIDIEIEVERELSKTNKYDEESASSSQKEEFVDLNPFKKWLKEKHLLEIKELIIKNENFREEIEKKIEQYGKPKFMESLSTLIEKNNSDIIFDLLKKYSKNKISDKSKEIWDNNLDKQLMIIEKQG</sequence>
<reference evidence="2 3" key="1">
    <citation type="submission" date="2020-08" db="EMBL/GenBank/DDBJ databases">
        <authorList>
            <person name="Koutsovoulos G."/>
            <person name="Danchin GJ E."/>
        </authorList>
    </citation>
    <scope>NUCLEOTIDE SEQUENCE [LARGE SCALE GENOMIC DNA]</scope>
</reference>
<proteinExistence type="predicted"/>
<feature type="coiled-coil region" evidence="1">
    <location>
        <begin position="211"/>
        <end position="238"/>
    </location>
</feature>
<dbReference type="EMBL" id="CAJEWN010000386">
    <property type="protein sequence ID" value="CAD2180972.1"/>
    <property type="molecule type" value="Genomic_DNA"/>
</dbReference>